<keyword evidence="2" id="KW-0472">Membrane</keyword>
<sequence length="695" mass="77647">MRPRFSALILHVWTLSLPYIGILALFAYIAQTLDPPRYRIGGSDSNRPSNFSGLPGLSRLGAGSALGAQSNDFKVPKIESELYFNTDSDLPSFKRPKISDESQHMQIPSLARRDLLAAPLFGEQLLPVNVEHGGSCHVQNENGLRETREKTVELDHHYNPLNEPSPLGLNLRKSPSLLDLIQRKLGQCEDDGSDGDQSGRLRRLGGSASAAEKDKLKAANFPAAKLRIGTWECMSRYDGDLVAKCYYAKRKLVWEVLDNGLKSKMEVQWSEISALKAVFPDDQPAVLDIELSRPPLFYREINPQPRKHTLWHSTSDFTDGQASICRHHSIQFPAGVLNRHFEKLLQCDDRLKALNEQTHSIQDSSFYDNKNIQIDRHHMLHLQSVLSEHAALQPLTITDDVLLQPSAVHSVDCSQSHLSVQGFQNEPSQHFSPHHGGVENVRSVRMDGLRNEPLQQRDHFHHDIGLGVEHRHRQGGFQLQFAAAASPSSVIDTRGLNESSSSSETEEGLSMDIRSEPLKLHASQEGCTFSPGHSRQLSHWAPHHLHEGAMAWTRESQAVSSPINHASEKQALNELSLHLLGEPFAERGPYLNGRVNAQGVHDMLLSNGSTYLQQSNFSNSFKDFAYKQDKNVGIMQHSQLVPGELLMKVRESQWNAVLEQRAFEARSSSLSHGSLVDLVYLPRIASQPQFLEPGP</sequence>
<dbReference type="PANTHER" id="PTHR33494">
    <property type="entry name" value="OS02G0793800 PROTEIN"/>
    <property type="match status" value="1"/>
</dbReference>
<evidence type="ECO:0000256" key="2">
    <source>
        <dbReference type="SAM" id="Phobius"/>
    </source>
</evidence>
<feature type="transmembrane region" description="Helical" evidence="2">
    <location>
        <begin position="7"/>
        <end position="30"/>
    </location>
</feature>
<dbReference type="PANTHER" id="PTHR33494:SF1">
    <property type="entry name" value="C2H2-TYPE DOMAIN-CONTAINING PROTEIN-RELATED"/>
    <property type="match status" value="1"/>
</dbReference>
<feature type="region of interest" description="Disordered" evidence="1">
    <location>
        <begin position="188"/>
        <end position="207"/>
    </location>
</feature>
<proteinExistence type="predicted"/>
<protein>
    <recommendedName>
        <fullName evidence="3">TRF2/HOY1 PH-like domain-containing protein</fullName>
    </recommendedName>
</protein>
<name>A0A9D4ZB97_ADICA</name>
<comment type="caution">
    <text evidence="4">The sequence shown here is derived from an EMBL/GenBank/DDBJ whole genome shotgun (WGS) entry which is preliminary data.</text>
</comment>
<evidence type="ECO:0000313" key="5">
    <source>
        <dbReference type="Proteomes" id="UP000886520"/>
    </source>
</evidence>
<keyword evidence="2" id="KW-1133">Transmembrane helix</keyword>
<evidence type="ECO:0000256" key="1">
    <source>
        <dbReference type="SAM" id="MobiDB-lite"/>
    </source>
</evidence>
<dbReference type="AlphaFoldDB" id="A0A9D4ZB97"/>
<accession>A0A9D4ZB97</accession>
<evidence type="ECO:0000313" key="4">
    <source>
        <dbReference type="EMBL" id="KAI5067552.1"/>
    </source>
</evidence>
<dbReference type="InterPro" id="IPR057939">
    <property type="entry name" value="TRF2_HOY1_PH"/>
</dbReference>
<gene>
    <name evidence="4" type="ORF">GOP47_0018080</name>
</gene>
<keyword evidence="5" id="KW-1185">Reference proteome</keyword>
<reference evidence="4" key="1">
    <citation type="submission" date="2021-01" db="EMBL/GenBank/DDBJ databases">
        <title>Adiantum capillus-veneris genome.</title>
        <authorList>
            <person name="Fang Y."/>
            <person name="Liao Q."/>
        </authorList>
    </citation>
    <scope>NUCLEOTIDE SEQUENCE</scope>
    <source>
        <strain evidence="4">H3</strain>
        <tissue evidence="4">Leaf</tissue>
    </source>
</reference>
<dbReference type="OrthoDB" id="1516808at2759"/>
<dbReference type="Proteomes" id="UP000886520">
    <property type="component" value="Chromosome 17"/>
</dbReference>
<evidence type="ECO:0000259" key="3">
    <source>
        <dbReference type="Pfam" id="PF24818"/>
    </source>
</evidence>
<organism evidence="4 5">
    <name type="scientific">Adiantum capillus-veneris</name>
    <name type="common">Maidenhair fern</name>
    <dbReference type="NCBI Taxonomy" id="13818"/>
    <lineage>
        <taxon>Eukaryota</taxon>
        <taxon>Viridiplantae</taxon>
        <taxon>Streptophyta</taxon>
        <taxon>Embryophyta</taxon>
        <taxon>Tracheophyta</taxon>
        <taxon>Polypodiopsida</taxon>
        <taxon>Polypodiidae</taxon>
        <taxon>Polypodiales</taxon>
        <taxon>Pteridineae</taxon>
        <taxon>Pteridaceae</taxon>
        <taxon>Vittarioideae</taxon>
        <taxon>Adiantum</taxon>
    </lineage>
</organism>
<dbReference type="Pfam" id="PF24818">
    <property type="entry name" value="PH_TRF2_HOY1"/>
    <property type="match status" value="1"/>
</dbReference>
<keyword evidence="2" id="KW-0812">Transmembrane</keyword>
<feature type="domain" description="TRF2/HOY1 PH-like" evidence="3">
    <location>
        <begin position="220"/>
        <end position="338"/>
    </location>
</feature>
<dbReference type="EMBL" id="JABFUD020000017">
    <property type="protein sequence ID" value="KAI5067552.1"/>
    <property type="molecule type" value="Genomic_DNA"/>
</dbReference>